<comment type="subcellular location">
    <subcellularLocation>
        <location evidence="2">Cell surface</location>
    </subcellularLocation>
    <subcellularLocation>
        <location evidence="1">Cytoplasm</location>
        <location evidence="1">Cytoskeleton</location>
        <location evidence="1">Cilium basal body</location>
    </subcellularLocation>
</comment>
<dbReference type="GO" id="GO:0009986">
    <property type="term" value="C:cell surface"/>
    <property type="evidence" value="ECO:0007669"/>
    <property type="project" value="UniProtKB-SubCell"/>
</dbReference>
<evidence type="ECO:0000256" key="1">
    <source>
        <dbReference type="ARBA" id="ARBA00004120"/>
    </source>
</evidence>
<dbReference type="Gene3D" id="2.30.42.10">
    <property type="match status" value="1"/>
</dbReference>
<evidence type="ECO:0000256" key="3">
    <source>
        <dbReference type="ARBA" id="ARBA00010034"/>
    </source>
</evidence>
<dbReference type="SMART" id="SM00228">
    <property type="entry name" value="PDZ"/>
    <property type="match status" value="1"/>
</dbReference>
<evidence type="ECO:0000313" key="12">
    <source>
        <dbReference type="Proteomes" id="UP000678393"/>
    </source>
</evidence>
<dbReference type="InterPro" id="IPR036034">
    <property type="entry name" value="PDZ_sf"/>
</dbReference>
<evidence type="ECO:0000256" key="6">
    <source>
        <dbReference type="ARBA" id="ARBA00022490"/>
    </source>
</evidence>
<dbReference type="Pfam" id="PF19032">
    <property type="entry name" value="Intu_longin_2"/>
    <property type="match status" value="1"/>
</dbReference>
<dbReference type="PROSITE" id="PS50106">
    <property type="entry name" value="PDZ"/>
    <property type="match status" value="1"/>
</dbReference>
<feature type="region of interest" description="Disordered" evidence="9">
    <location>
        <begin position="701"/>
        <end position="722"/>
    </location>
</feature>
<proteinExistence type="inferred from homology"/>
<dbReference type="PANTHER" id="PTHR21082">
    <property type="entry name" value="PROTEIN INTURNED"/>
    <property type="match status" value="1"/>
</dbReference>
<dbReference type="GO" id="GO:0005929">
    <property type="term" value="C:cilium"/>
    <property type="evidence" value="ECO:0007669"/>
    <property type="project" value="TreeGrafter"/>
</dbReference>
<dbReference type="OrthoDB" id="10038586at2759"/>
<dbReference type="GO" id="GO:0005737">
    <property type="term" value="C:cytoplasm"/>
    <property type="evidence" value="ECO:0007669"/>
    <property type="project" value="TreeGrafter"/>
</dbReference>
<keyword evidence="6" id="KW-0963">Cytoplasm</keyword>
<evidence type="ECO:0000256" key="7">
    <source>
        <dbReference type="ARBA" id="ARBA00022794"/>
    </source>
</evidence>
<keyword evidence="7" id="KW-0970">Cilium biogenesis/degradation</keyword>
<name>A0A8S3Z188_9EUPU</name>
<dbReference type="PANTHER" id="PTHR21082:SF4">
    <property type="entry name" value="PROTEIN INTURNED"/>
    <property type="match status" value="1"/>
</dbReference>
<dbReference type="Pfam" id="PF00595">
    <property type="entry name" value="PDZ"/>
    <property type="match status" value="1"/>
</dbReference>
<accession>A0A8S3Z188</accession>
<dbReference type="InterPro" id="IPR039151">
    <property type="entry name" value="INTU"/>
</dbReference>
<feature type="domain" description="PDZ" evidence="10">
    <location>
        <begin position="180"/>
        <end position="256"/>
    </location>
</feature>
<dbReference type="InterPro" id="IPR001478">
    <property type="entry name" value="PDZ"/>
</dbReference>
<dbReference type="GO" id="GO:0001736">
    <property type="term" value="P:establishment of planar polarity"/>
    <property type="evidence" value="ECO:0007669"/>
    <property type="project" value="InterPro"/>
</dbReference>
<dbReference type="Proteomes" id="UP000678393">
    <property type="component" value="Unassembled WGS sequence"/>
</dbReference>
<comment type="caution">
    <text evidence="11">The sequence shown here is derived from an EMBL/GenBank/DDBJ whole genome shotgun (WGS) entry which is preliminary data.</text>
</comment>
<dbReference type="EMBL" id="CAJHNH020001068">
    <property type="protein sequence ID" value="CAG5121360.1"/>
    <property type="molecule type" value="Genomic_DNA"/>
</dbReference>
<gene>
    <name evidence="11" type="ORF">CUNI_LOCUS6918</name>
</gene>
<keyword evidence="5" id="KW-0217">Developmental protein</keyword>
<dbReference type="GO" id="GO:0016192">
    <property type="term" value="P:vesicle-mediated transport"/>
    <property type="evidence" value="ECO:0007669"/>
    <property type="project" value="InterPro"/>
</dbReference>
<organism evidence="11 12">
    <name type="scientific">Candidula unifasciata</name>
    <dbReference type="NCBI Taxonomy" id="100452"/>
    <lineage>
        <taxon>Eukaryota</taxon>
        <taxon>Metazoa</taxon>
        <taxon>Spiralia</taxon>
        <taxon>Lophotrochozoa</taxon>
        <taxon>Mollusca</taxon>
        <taxon>Gastropoda</taxon>
        <taxon>Heterobranchia</taxon>
        <taxon>Euthyneura</taxon>
        <taxon>Panpulmonata</taxon>
        <taxon>Eupulmonata</taxon>
        <taxon>Stylommatophora</taxon>
        <taxon>Helicina</taxon>
        <taxon>Helicoidea</taxon>
        <taxon>Geomitridae</taxon>
        <taxon>Candidula</taxon>
    </lineage>
</organism>
<evidence type="ECO:0000256" key="4">
    <source>
        <dbReference type="ARBA" id="ARBA00015639"/>
    </source>
</evidence>
<dbReference type="AlphaFoldDB" id="A0A8S3Z188"/>
<evidence type="ECO:0000256" key="2">
    <source>
        <dbReference type="ARBA" id="ARBA00004241"/>
    </source>
</evidence>
<feature type="compositionally biased region" description="Low complexity" evidence="9">
    <location>
        <begin position="703"/>
        <end position="721"/>
    </location>
</feature>
<evidence type="ECO:0000313" key="11">
    <source>
        <dbReference type="EMBL" id="CAG5121360.1"/>
    </source>
</evidence>
<reference evidence="11" key="1">
    <citation type="submission" date="2021-04" db="EMBL/GenBank/DDBJ databases">
        <authorList>
            <consortium name="Molecular Ecology Group"/>
        </authorList>
    </citation>
    <scope>NUCLEOTIDE SEQUENCE</scope>
</reference>
<dbReference type="InterPro" id="IPR043987">
    <property type="entry name" value="CCZ1/INTU/HSP4_longin_1"/>
</dbReference>
<dbReference type="GO" id="GO:0060271">
    <property type="term" value="P:cilium assembly"/>
    <property type="evidence" value="ECO:0007669"/>
    <property type="project" value="InterPro"/>
</dbReference>
<comment type="similarity">
    <text evidence="3">Belongs to the inturned family.</text>
</comment>
<keyword evidence="12" id="KW-1185">Reference proteome</keyword>
<evidence type="ECO:0000259" key="10">
    <source>
        <dbReference type="PROSITE" id="PS50106"/>
    </source>
</evidence>
<evidence type="ECO:0000256" key="5">
    <source>
        <dbReference type="ARBA" id="ARBA00022473"/>
    </source>
</evidence>
<evidence type="ECO:0000256" key="8">
    <source>
        <dbReference type="ARBA" id="ARBA00032633"/>
    </source>
</evidence>
<sequence>MLAHNCLQKPAPNPICLSFFRFENINGYNYHLKKHLATGSGHRKHKGSGSNGQYNCENELNQTDQCGNSYKNHGGPLDSSDNEFITPRTGMRQKTKQLSVLNNNRKDPADMQLQTTEAVLVSKETPADTDSAMHVKKHEMESTFSEKRRSLKHVSLAPNHHSLSGNESSGVELCRKLFGIIVLEYANDKAPWNYGSKERKLVVQGVMEASPAYTSGRIHRGDMVIKVNDVDVSWLNFTRLLKSLSKRKRVKLTLQSPRIIGPKPSYCVLEVTGSDLCLAVTGKRLSDIQSELSSLSCVVLYLTLVRSPEGAESDSKEDVIYTFPPEEQTLTALRGLFLTLSSLLVDVVDQPASCTKLVLSEVPVNVVYKQFGKDVLVFAMPDSRISSVDLAACLDAFCSLMVLLFSDVQCAFSDCDRNWLDRVLALVFSETLRLVCQSSSHKMVSAVTDYHTVKMLNLSYDNKLICDEILTEFEAMDFDDFLDSKDLFSRRKYTVQGTSLFYKEYLVTSHVPCEQQRNINLFMNCHGLLALSSRQHVTQVMVWQEVKSRTSPDASLLSAGYRPNQTRSFLMIVGLKHYYLAAVIEAGGCSRWIHGQASPLPLLVDQGKATLAQLETEEVHMSQCCEERLIDTSKSVSLASADELCRLMSPRNRDIFAGVNDTLTPTISFPKSPFSRTKSVDRMDDRSDAGSTAFIKRQGSKLSYGSNDSAGSGSSAGLSKSKGSRFSSAADLPGISRSVSYLQINAPHDVLGKRRLERGNESTLFTFLHLDSAEGILITPTEAEIMDVHSSLQQQVIDNFSSCCRKMRTLFRNQVTIIL</sequence>
<dbReference type="InterPro" id="IPR043988">
    <property type="entry name" value="CCZ1/INTU_longin_2"/>
</dbReference>
<dbReference type="CDD" id="cd00136">
    <property type="entry name" value="PDZ_canonical"/>
    <property type="match status" value="1"/>
</dbReference>
<dbReference type="GO" id="GO:0007399">
    <property type="term" value="P:nervous system development"/>
    <property type="evidence" value="ECO:0007669"/>
    <property type="project" value="TreeGrafter"/>
</dbReference>
<dbReference type="Pfam" id="PF19031">
    <property type="entry name" value="Intu_longin_1"/>
    <property type="match status" value="1"/>
</dbReference>
<dbReference type="SUPFAM" id="SSF50156">
    <property type="entry name" value="PDZ domain-like"/>
    <property type="match status" value="1"/>
</dbReference>
<evidence type="ECO:0000256" key="9">
    <source>
        <dbReference type="SAM" id="MobiDB-lite"/>
    </source>
</evidence>
<protein>
    <recommendedName>
        <fullName evidence="4">Protein inturned</fullName>
    </recommendedName>
    <alternativeName>
        <fullName evidence="8">Inturned planar cell polarity effector homolog</fullName>
    </alternativeName>
</protein>